<dbReference type="InterPro" id="IPR051309">
    <property type="entry name" value="ABCF_ATPase"/>
</dbReference>
<dbReference type="FunFam" id="3.40.50.300:FF:000011">
    <property type="entry name" value="Putative ABC transporter ATP-binding component"/>
    <property type="match status" value="1"/>
</dbReference>
<dbReference type="GO" id="GO:0000049">
    <property type="term" value="F:tRNA binding"/>
    <property type="evidence" value="ECO:0007669"/>
    <property type="project" value="UniProtKB-KW"/>
</dbReference>
<keyword evidence="4" id="KW-0699">rRNA-binding</keyword>
<dbReference type="Gene3D" id="1.10.287.380">
    <property type="entry name" value="Valyl-tRNA synthetase, C-terminal domain"/>
    <property type="match status" value="1"/>
</dbReference>
<keyword evidence="7" id="KW-0378">Hydrolase</keyword>
<evidence type="ECO:0000256" key="1">
    <source>
        <dbReference type="ARBA" id="ARBA00005868"/>
    </source>
</evidence>
<dbReference type="InterPro" id="IPR017871">
    <property type="entry name" value="ABC_transporter-like_CS"/>
</dbReference>
<dbReference type="SUPFAM" id="SSF52540">
    <property type="entry name" value="P-loop containing nucleoside triphosphate hydrolases"/>
    <property type="match status" value="2"/>
</dbReference>
<dbReference type="PROSITE" id="PS00211">
    <property type="entry name" value="ABC_TRANSPORTER_1"/>
    <property type="match status" value="1"/>
</dbReference>
<sequence length="636" mass="72210">MTILSVEGLTKTYGEKVLFDQIAFSVSKGERIGLIGVNGTGKSTLLKVIAGIEGAEAGKLDHANDFHIEYLPQDPELDPYKTVLDQIYDGDAAIMRTMRDFERAAAALEAEPENEAKQTAMMKQQQRMDELDAWEANTTAKTVLTKLGITDFTRKTGQLSGGQKKRVAIARALIQPADILILDEPTNHLDNVTIEWLEGFLAQYKGAIMLVTHDRYFLNRVTNYIFELDHGSLYAYQGNYETYLQKRAEREEQAEQQQVKHQNILRRELAWLKRGAKARTTKQKARIQRAEALQEQSFEREKKDLDFSIGSFRLGKKVIELAGVTKTLGDQPLFRDLDCLVIRGDRIGIIGPNGTGKSTLLNVIAGRLEVDSGTVETGETVRIGYYTQDHQDMDEDLRVIEYIKEAAEVVYTSDGDLITAEQMLERFMFPRSVQWNVIRRLSGGERRRLYLLRVLMGEPNVLFLDEPTNDLDTQTLGILEDYLDQFPGVVITVSHDRYFLDRVVGRLLVFKGNGRVEPYYGNYSEYMDESRAAPAETAVKAEKPSAPVKDEGRKKTKKLSYREQQEWNTIEDTIASLEERLEEIETEIAASGSDSQKVQTLFAEQQETEARLEEAMDRWTELSERVEEIEAEKNSG</sequence>
<keyword evidence="3" id="KW-0820">tRNA-binding</keyword>
<dbReference type="FunFam" id="3.40.50.300:FF:000183">
    <property type="entry name" value="ABC transporter ATP-binding protein yjjK"/>
    <property type="match status" value="1"/>
</dbReference>
<evidence type="ECO:0000256" key="6">
    <source>
        <dbReference type="ARBA" id="ARBA00022741"/>
    </source>
</evidence>
<feature type="region of interest" description="Disordered" evidence="13">
    <location>
        <begin position="535"/>
        <end position="560"/>
    </location>
</feature>
<dbReference type="GO" id="GO:0006412">
    <property type="term" value="P:translation"/>
    <property type="evidence" value="ECO:0007669"/>
    <property type="project" value="UniProtKB-KW"/>
</dbReference>
<keyword evidence="2" id="KW-0963">Cytoplasm</keyword>
<proteinExistence type="inferred from homology"/>
<evidence type="ECO:0000256" key="3">
    <source>
        <dbReference type="ARBA" id="ARBA00022555"/>
    </source>
</evidence>
<dbReference type="GO" id="GO:0019843">
    <property type="term" value="F:rRNA binding"/>
    <property type="evidence" value="ECO:0007669"/>
    <property type="project" value="UniProtKB-KW"/>
</dbReference>
<dbReference type="PROSITE" id="PS50893">
    <property type="entry name" value="ABC_TRANSPORTER_2"/>
    <property type="match status" value="2"/>
</dbReference>
<dbReference type="PANTHER" id="PTHR42855">
    <property type="entry name" value="ABC TRANSPORTER ATP-BINDING SUBUNIT"/>
    <property type="match status" value="1"/>
</dbReference>
<dbReference type="SMART" id="SM00382">
    <property type="entry name" value="AAA"/>
    <property type="match status" value="2"/>
</dbReference>
<feature type="coiled-coil region" evidence="12">
    <location>
        <begin position="567"/>
        <end position="632"/>
    </location>
</feature>
<evidence type="ECO:0000313" key="16">
    <source>
        <dbReference type="Proteomes" id="UP000248066"/>
    </source>
</evidence>
<keyword evidence="12" id="KW-0175">Coiled coil</keyword>
<dbReference type="Pfam" id="PF12848">
    <property type="entry name" value="ABC_tran_Xtn"/>
    <property type="match status" value="1"/>
</dbReference>
<dbReference type="InterPro" id="IPR003593">
    <property type="entry name" value="AAA+_ATPase"/>
</dbReference>
<keyword evidence="11" id="KW-0648">Protein biosynthesis</keyword>
<evidence type="ECO:0000256" key="13">
    <source>
        <dbReference type="SAM" id="MobiDB-lite"/>
    </source>
</evidence>
<evidence type="ECO:0000256" key="11">
    <source>
        <dbReference type="ARBA" id="ARBA00022917"/>
    </source>
</evidence>
<evidence type="ECO:0000313" key="15">
    <source>
        <dbReference type="EMBL" id="PYZ96793.1"/>
    </source>
</evidence>
<evidence type="ECO:0000256" key="8">
    <source>
        <dbReference type="ARBA" id="ARBA00022840"/>
    </source>
</evidence>
<reference evidence="15 16" key="1">
    <citation type="submission" date="2017-10" db="EMBL/GenBank/DDBJ databases">
        <title>Bacillus sp. nov., a halophilic bacterium isolated from a Yangshapao Lake.</title>
        <authorList>
            <person name="Wang H."/>
        </authorList>
    </citation>
    <scope>NUCLEOTIDE SEQUENCE [LARGE SCALE GENOMIC DNA]</scope>
    <source>
        <strain evidence="15 16">YSP-3</strain>
    </source>
</reference>
<dbReference type="InterPro" id="IPR037118">
    <property type="entry name" value="Val-tRNA_synth_C_sf"/>
</dbReference>
<dbReference type="InterPro" id="IPR003439">
    <property type="entry name" value="ABC_transporter-like_ATP-bd"/>
</dbReference>
<dbReference type="GO" id="GO:0003677">
    <property type="term" value="F:DNA binding"/>
    <property type="evidence" value="ECO:0007669"/>
    <property type="project" value="InterPro"/>
</dbReference>
<dbReference type="InterPro" id="IPR032781">
    <property type="entry name" value="ABC_tran_Xtn"/>
</dbReference>
<evidence type="ECO:0000256" key="9">
    <source>
        <dbReference type="ARBA" id="ARBA00022845"/>
    </source>
</evidence>
<evidence type="ECO:0000256" key="12">
    <source>
        <dbReference type="SAM" id="Coils"/>
    </source>
</evidence>
<keyword evidence="16" id="KW-1185">Reference proteome</keyword>
<accession>A0A2W0H4N2</accession>
<dbReference type="GO" id="GO:0005524">
    <property type="term" value="F:ATP binding"/>
    <property type="evidence" value="ECO:0007669"/>
    <property type="project" value="UniProtKB-KW"/>
</dbReference>
<dbReference type="PANTHER" id="PTHR42855:SF1">
    <property type="entry name" value="ABC TRANSPORTER DOMAIN-CONTAINING PROTEIN"/>
    <property type="match status" value="1"/>
</dbReference>
<dbReference type="AlphaFoldDB" id="A0A2W0H4N2"/>
<dbReference type="GO" id="GO:0006417">
    <property type="term" value="P:regulation of translation"/>
    <property type="evidence" value="ECO:0007669"/>
    <property type="project" value="UniProtKB-KW"/>
</dbReference>
<feature type="domain" description="ABC transporter" evidence="14">
    <location>
        <begin position="319"/>
        <end position="539"/>
    </location>
</feature>
<dbReference type="Proteomes" id="UP000248066">
    <property type="component" value="Unassembled WGS sequence"/>
</dbReference>
<evidence type="ECO:0000256" key="2">
    <source>
        <dbReference type="ARBA" id="ARBA00022490"/>
    </source>
</evidence>
<protein>
    <submittedName>
        <fullName evidence="15">Multidrug ABC transporter ATP-binding protein</fullName>
    </submittedName>
</protein>
<keyword evidence="10" id="KW-0694">RNA-binding</keyword>
<dbReference type="InterPro" id="IPR027417">
    <property type="entry name" value="P-loop_NTPase"/>
</dbReference>
<evidence type="ECO:0000256" key="4">
    <source>
        <dbReference type="ARBA" id="ARBA00022730"/>
    </source>
</evidence>
<feature type="compositionally biased region" description="Basic and acidic residues" evidence="13">
    <location>
        <begin position="539"/>
        <end position="553"/>
    </location>
</feature>
<comment type="similarity">
    <text evidence="1">Belongs to the ABC transporter superfamily. ABCF family. Translational throttle EttA subfamily.</text>
</comment>
<dbReference type="EMBL" id="PDOF01000002">
    <property type="protein sequence ID" value="PYZ96793.1"/>
    <property type="molecule type" value="Genomic_DNA"/>
</dbReference>
<organism evidence="15 16">
    <name type="scientific">Alteribacter lacisalsi</name>
    <dbReference type="NCBI Taxonomy" id="2045244"/>
    <lineage>
        <taxon>Bacteria</taxon>
        <taxon>Bacillati</taxon>
        <taxon>Bacillota</taxon>
        <taxon>Bacilli</taxon>
        <taxon>Bacillales</taxon>
        <taxon>Bacillaceae</taxon>
        <taxon>Alteribacter</taxon>
    </lineage>
</organism>
<dbReference type="CDD" id="cd03221">
    <property type="entry name" value="ABCF_EF-3"/>
    <property type="match status" value="2"/>
</dbReference>
<keyword evidence="9" id="KW-0810">Translation regulation</keyword>
<dbReference type="Gene3D" id="3.40.50.300">
    <property type="entry name" value="P-loop containing nucleotide triphosphate hydrolases"/>
    <property type="match status" value="2"/>
</dbReference>
<dbReference type="GO" id="GO:0016887">
    <property type="term" value="F:ATP hydrolysis activity"/>
    <property type="evidence" value="ECO:0007669"/>
    <property type="project" value="InterPro"/>
</dbReference>
<dbReference type="RefSeq" id="WP_110520731.1">
    <property type="nucleotide sequence ID" value="NZ_PDOF01000002.1"/>
</dbReference>
<evidence type="ECO:0000256" key="5">
    <source>
        <dbReference type="ARBA" id="ARBA00022737"/>
    </source>
</evidence>
<keyword evidence="5" id="KW-0677">Repeat</keyword>
<evidence type="ECO:0000259" key="14">
    <source>
        <dbReference type="PROSITE" id="PS50893"/>
    </source>
</evidence>
<feature type="domain" description="ABC transporter" evidence="14">
    <location>
        <begin position="4"/>
        <end position="255"/>
    </location>
</feature>
<keyword evidence="8 15" id="KW-0067">ATP-binding</keyword>
<evidence type="ECO:0000256" key="7">
    <source>
        <dbReference type="ARBA" id="ARBA00022801"/>
    </source>
</evidence>
<keyword evidence="6" id="KW-0547">Nucleotide-binding</keyword>
<dbReference type="OrthoDB" id="9760950at2"/>
<comment type="caution">
    <text evidence="15">The sequence shown here is derived from an EMBL/GenBank/DDBJ whole genome shotgun (WGS) entry which is preliminary data.</text>
</comment>
<dbReference type="InterPro" id="IPR032524">
    <property type="entry name" value="ABC_tran_C"/>
</dbReference>
<name>A0A2W0H4N2_9BACI</name>
<dbReference type="Pfam" id="PF00005">
    <property type="entry name" value="ABC_tran"/>
    <property type="match status" value="2"/>
</dbReference>
<dbReference type="Pfam" id="PF16326">
    <property type="entry name" value="ABC_tran_CTD"/>
    <property type="match status" value="1"/>
</dbReference>
<evidence type="ECO:0000256" key="10">
    <source>
        <dbReference type="ARBA" id="ARBA00022884"/>
    </source>
</evidence>
<gene>
    <name evidence="15" type="ORF">CR205_14010</name>
</gene>